<keyword evidence="8" id="KW-0964">Secreted</keyword>
<dbReference type="GO" id="GO:0030599">
    <property type="term" value="F:pectinesterase activity"/>
    <property type="evidence" value="ECO:0007669"/>
    <property type="project" value="UniProtKB-UniRule"/>
</dbReference>
<dbReference type="InterPro" id="IPR012334">
    <property type="entry name" value="Pectin_lyas_fold"/>
</dbReference>
<evidence type="ECO:0000256" key="8">
    <source>
        <dbReference type="RuleBase" id="RU000589"/>
    </source>
</evidence>
<comment type="similarity">
    <text evidence="2">Belongs to the pectinesterase family.</text>
</comment>
<dbReference type="GO" id="GO:0005576">
    <property type="term" value="C:extracellular region"/>
    <property type="evidence" value="ECO:0007669"/>
    <property type="project" value="UniProtKB-SubCell"/>
</dbReference>
<dbReference type="OrthoDB" id="2019149at2759"/>
<protein>
    <recommendedName>
        <fullName evidence="3 8">Pectinesterase</fullName>
        <ecNumber evidence="3 8">3.1.1.11</ecNumber>
    </recommendedName>
</protein>
<comment type="caution">
    <text evidence="10">The sequence shown here is derived from an EMBL/GenBank/DDBJ whole genome shotgun (WGS) entry which is preliminary data.</text>
</comment>
<keyword evidence="4 8" id="KW-0378">Hydrolase</keyword>
<feature type="domain" description="Pectinesterase catalytic" evidence="9">
    <location>
        <begin position="55"/>
        <end position="298"/>
    </location>
</feature>
<keyword evidence="8" id="KW-0732">Signal</keyword>
<evidence type="ECO:0000313" key="10">
    <source>
        <dbReference type="EMBL" id="KAB5595863.1"/>
    </source>
</evidence>
<evidence type="ECO:0000256" key="6">
    <source>
        <dbReference type="ARBA" id="ARBA00047928"/>
    </source>
</evidence>
<dbReference type="PANTHER" id="PTHR31321:SF127">
    <property type="entry name" value="PECTINESTERASE"/>
    <property type="match status" value="1"/>
</dbReference>
<gene>
    <name evidence="10" type="ORF">CTheo_627</name>
</gene>
<dbReference type="PROSITE" id="PS51257">
    <property type="entry name" value="PROKAR_LIPOPROTEIN"/>
    <property type="match status" value="1"/>
</dbReference>
<dbReference type="GO" id="GO:0045490">
    <property type="term" value="P:pectin catabolic process"/>
    <property type="evidence" value="ECO:0007669"/>
    <property type="project" value="UniProtKB-UniRule"/>
</dbReference>
<feature type="active site" evidence="7">
    <location>
        <position position="184"/>
    </location>
</feature>
<sequence length="323" mass="35103">MLSSSFRAFMLSLGLLGSALVACAGSYPPNGAITIGETKGKYPNISIALFDTSSDVYFIYAGTYNEQVFINRPNVTIIGESRQMTRFGSNTVHITNNLPASQAGSNDLSGTVRISTISTGVKLYNLNISNTYGKPVSQSQAIALSVQAGNFGAYAVALKGYQDTLLANVGTQFYGRSYINGAVDFIFGQKASIWITRSEIETLGDGYITASGRLVDDANWYIIDRTKVYSNGTGSVYLGRPWRNYARVVFQNSELGANVLPAGWSIWTSSDNRTNMTTFAEYKNTGPGAWNNQRVNFAHQLAAPISIETVLNSTSWIDPKFLT</sequence>
<evidence type="ECO:0000256" key="3">
    <source>
        <dbReference type="ARBA" id="ARBA00013229"/>
    </source>
</evidence>
<evidence type="ECO:0000256" key="4">
    <source>
        <dbReference type="ARBA" id="ARBA00022801"/>
    </source>
</evidence>
<reference evidence="10 11" key="1">
    <citation type="journal article" date="2019" name="Fungal Biol. Biotechnol.">
        <title>Draft genome sequence of fastidious pathogen Ceratobasidium theobromae, which causes vascular-streak dieback in Theobroma cacao.</title>
        <authorList>
            <person name="Ali S.S."/>
            <person name="Asman A."/>
            <person name="Shao J."/>
            <person name="Firmansyah A.P."/>
            <person name="Susilo A.W."/>
            <person name="Rosmana A."/>
            <person name="McMahon P."/>
            <person name="Junaid M."/>
            <person name="Guest D."/>
            <person name="Kheng T.Y."/>
            <person name="Meinhardt L.W."/>
            <person name="Bailey B.A."/>
        </authorList>
    </citation>
    <scope>NUCLEOTIDE SEQUENCE [LARGE SCALE GENOMIC DNA]</scope>
    <source>
        <strain evidence="10 11">CT2</strain>
    </source>
</reference>
<evidence type="ECO:0000313" key="11">
    <source>
        <dbReference type="Proteomes" id="UP000383932"/>
    </source>
</evidence>
<dbReference type="Pfam" id="PF01095">
    <property type="entry name" value="Pectinesterase"/>
    <property type="match status" value="1"/>
</dbReference>
<name>A0A5N5QWC1_9AGAM</name>
<dbReference type="PROSITE" id="PS00503">
    <property type="entry name" value="PECTINESTERASE_2"/>
    <property type="match status" value="1"/>
</dbReference>
<dbReference type="InterPro" id="IPR011050">
    <property type="entry name" value="Pectin_lyase_fold/virulence"/>
</dbReference>
<comment type="function">
    <text evidence="8">Involved in maceration and soft-rotting of plant tissue.</text>
</comment>
<dbReference type="InterPro" id="IPR033131">
    <property type="entry name" value="Pectinesterase_Asp_AS"/>
</dbReference>
<feature type="signal peptide" evidence="8">
    <location>
        <begin position="1"/>
        <end position="25"/>
    </location>
</feature>
<dbReference type="SUPFAM" id="SSF51126">
    <property type="entry name" value="Pectin lyase-like"/>
    <property type="match status" value="1"/>
</dbReference>
<evidence type="ECO:0000259" key="9">
    <source>
        <dbReference type="Pfam" id="PF01095"/>
    </source>
</evidence>
<comment type="subcellular location">
    <subcellularLocation>
        <location evidence="8">Secreted</location>
    </subcellularLocation>
</comment>
<accession>A0A5N5QWC1</accession>
<keyword evidence="5 8" id="KW-0063">Aspartyl esterase</keyword>
<organism evidence="10 11">
    <name type="scientific">Ceratobasidium theobromae</name>
    <dbReference type="NCBI Taxonomy" id="1582974"/>
    <lineage>
        <taxon>Eukaryota</taxon>
        <taxon>Fungi</taxon>
        <taxon>Dikarya</taxon>
        <taxon>Basidiomycota</taxon>
        <taxon>Agaricomycotina</taxon>
        <taxon>Agaricomycetes</taxon>
        <taxon>Cantharellales</taxon>
        <taxon>Ceratobasidiaceae</taxon>
        <taxon>Ceratobasidium</taxon>
    </lineage>
</organism>
<dbReference type="UniPathway" id="UPA00545">
    <property type="reaction ID" value="UER00823"/>
</dbReference>
<comment type="catalytic activity">
    <reaction evidence="6 8">
        <text>[(1-&gt;4)-alpha-D-galacturonosyl methyl ester](n) + n H2O = [(1-&gt;4)-alpha-D-galacturonosyl](n) + n methanol + n H(+)</text>
        <dbReference type="Rhea" id="RHEA:22380"/>
        <dbReference type="Rhea" id="RHEA-COMP:14570"/>
        <dbReference type="Rhea" id="RHEA-COMP:14573"/>
        <dbReference type="ChEBI" id="CHEBI:15377"/>
        <dbReference type="ChEBI" id="CHEBI:15378"/>
        <dbReference type="ChEBI" id="CHEBI:17790"/>
        <dbReference type="ChEBI" id="CHEBI:140522"/>
        <dbReference type="ChEBI" id="CHEBI:140523"/>
        <dbReference type="EC" id="3.1.1.11"/>
    </reaction>
</comment>
<dbReference type="PANTHER" id="PTHR31321">
    <property type="entry name" value="ACYL-COA THIOESTER HYDROLASE YBHC-RELATED"/>
    <property type="match status" value="1"/>
</dbReference>
<dbReference type="AlphaFoldDB" id="A0A5N5QWC1"/>
<comment type="pathway">
    <text evidence="1 8">Glycan metabolism; pectin degradation; 2-dehydro-3-deoxy-D-gluconate from pectin: step 1/5.</text>
</comment>
<dbReference type="InterPro" id="IPR000070">
    <property type="entry name" value="Pectinesterase_cat"/>
</dbReference>
<keyword evidence="11" id="KW-1185">Reference proteome</keyword>
<dbReference type="EMBL" id="SSOP01000005">
    <property type="protein sequence ID" value="KAB5595863.1"/>
    <property type="molecule type" value="Genomic_DNA"/>
</dbReference>
<evidence type="ECO:0000256" key="7">
    <source>
        <dbReference type="PROSITE-ProRule" id="PRU10040"/>
    </source>
</evidence>
<evidence type="ECO:0000256" key="1">
    <source>
        <dbReference type="ARBA" id="ARBA00005184"/>
    </source>
</evidence>
<evidence type="ECO:0000256" key="2">
    <source>
        <dbReference type="ARBA" id="ARBA00008891"/>
    </source>
</evidence>
<dbReference type="GO" id="GO:0042545">
    <property type="term" value="P:cell wall modification"/>
    <property type="evidence" value="ECO:0007669"/>
    <property type="project" value="UniProtKB-UniRule"/>
</dbReference>
<dbReference type="Gene3D" id="2.160.20.10">
    <property type="entry name" value="Single-stranded right-handed beta-helix, Pectin lyase-like"/>
    <property type="match status" value="1"/>
</dbReference>
<dbReference type="Proteomes" id="UP000383932">
    <property type="component" value="Unassembled WGS sequence"/>
</dbReference>
<proteinExistence type="inferred from homology"/>
<keyword evidence="8" id="KW-0961">Cell wall biogenesis/degradation</keyword>
<feature type="chain" id="PRO_5024510335" description="Pectinesterase" evidence="8">
    <location>
        <begin position="26"/>
        <end position="323"/>
    </location>
</feature>
<dbReference type="EC" id="3.1.1.11" evidence="3 8"/>
<evidence type="ECO:0000256" key="5">
    <source>
        <dbReference type="ARBA" id="ARBA00023085"/>
    </source>
</evidence>